<accession>A0AA46AED3</accession>
<dbReference type="InterPro" id="IPR010982">
    <property type="entry name" value="Lambda_DNA-bd_dom_sf"/>
</dbReference>
<gene>
    <name evidence="6" type="ORF">SAMN06265361_102309</name>
</gene>
<dbReference type="SUPFAM" id="SSF47413">
    <property type="entry name" value="lambda repressor-like DNA-binding domains"/>
    <property type="match status" value="1"/>
</dbReference>
<evidence type="ECO:0000259" key="5">
    <source>
        <dbReference type="PROSITE" id="PS50943"/>
    </source>
</evidence>
<dbReference type="PROSITE" id="PS00356">
    <property type="entry name" value="HTH_LACI_1"/>
    <property type="match status" value="1"/>
</dbReference>
<name>A0AA46AED3_9BACL</name>
<dbReference type="CDD" id="cd01392">
    <property type="entry name" value="HTH_LacI"/>
    <property type="match status" value="1"/>
</dbReference>
<dbReference type="Pfam" id="PF13377">
    <property type="entry name" value="Peripla_BP_3"/>
    <property type="match status" value="1"/>
</dbReference>
<dbReference type="EMBL" id="FXTU01000002">
    <property type="protein sequence ID" value="SMP12064.1"/>
    <property type="molecule type" value="Genomic_DNA"/>
</dbReference>
<dbReference type="SUPFAM" id="SSF53822">
    <property type="entry name" value="Periplasmic binding protein-like I"/>
    <property type="match status" value="1"/>
</dbReference>
<reference evidence="6" key="1">
    <citation type="submission" date="2017-05" db="EMBL/GenBank/DDBJ databases">
        <authorList>
            <person name="Varghese N."/>
            <person name="Submissions S."/>
        </authorList>
    </citation>
    <scope>NUCLEOTIDE SEQUENCE</scope>
    <source>
        <strain evidence="6">DSM 45262</strain>
    </source>
</reference>
<dbReference type="PANTHER" id="PTHR30146">
    <property type="entry name" value="LACI-RELATED TRANSCRIPTIONAL REPRESSOR"/>
    <property type="match status" value="1"/>
</dbReference>
<dbReference type="PROSITE" id="PS50932">
    <property type="entry name" value="HTH_LACI_2"/>
    <property type="match status" value="1"/>
</dbReference>
<evidence type="ECO:0000256" key="1">
    <source>
        <dbReference type="ARBA" id="ARBA00023015"/>
    </source>
</evidence>
<protein>
    <submittedName>
        <fullName evidence="6">Transcriptional regulator, LacI family</fullName>
    </submittedName>
</protein>
<dbReference type="Proteomes" id="UP001157946">
    <property type="component" value="Unassembled WGS sequence"/>
</dbReference>
<evidence type="ECO:0000256" key="3">
    <source>
        <dbReference type="ARBA" id="ARBA00023163"/>
    </source>
</evidence>
<dbReference type="Pfam" id="PF00356">
    <property type="entry name" value="LacI"/>
    <property type="match status" value="1"/>
</dbReference>
<keyword evidence="2" id="KW-0238">DNA-binding</keyword>
<dbReference type="Gene3D" id="3.40.50.2300">
    <property type="match status" value="2"/>
</dbReference>
<sequence length="346" mass="38276">MVTIKDVARRAAVSPSTVSRVIAGSNRISLQTKLRVQQAMEELNYVPNAIARSLARSHTRTIGFTVARQADEAFANPFFSEVMRGMSTVAQALDYNILLSINPSAEEEREKCMRLIKERRVDGLIVSTSRMKDRLIDALAEEQIPFVLIGRSAEKPVLSVNNDNVQAARTATAHLFEQGYERVLFLGGDRRLVVTQDRLAGYKQACYEWQRAYDESHALEAEFSIEGGYRALLEAKERGIAFDAVLAADDLLALGALKYAETSHYRVPEQLGVVGFNDSPLLSFVRPPMTSVRILAYELGIEAMELLIDTLENPAKAGMKKEILLPSELIVRASSVRSGGENTAGR</sequence>
<feature type="domain" description="HTH lacI-type" evidence="4">
    <location>
        <begin position="2"/>
        <end position="56"/>
    </location>
</feature>
<keyword evidence="1" id="KW-0805">Transcription regulation</keyword>
<dbReference type="AlphaFoldDB" id="A0AA46AED3"/>
<dbReference type="SMART" id="SM00354">
    <property type="entry name" value="HTH_LACI"/>
    <property type="match status" value="1"/>
</dbReference>
<keyword evidence="7" id="KW-1185">Reference proteome</keyword>
<evidence type="ECO:0000313" key="6">
    <source>
        <dbReference type="EMBL" id="SMP12064.1"/>
    </source>
</evidence>
<feature type="domain" description="HTH cro/C1-type" evidence="5">
    <location>
        <begin position="3"/>
        <end position="46"/>
    </location>
</feature>
<dbReference type="InterPro" id="IPR000843">
    <property type="entry name" value="HTH_LacI"/>
</dbReference>
<dbReference type="RefSeq" id="WP_284724050.1">
    <property type="nucleotide sequence ID" value="NZ_FXTU01000002.1"/>
</dbReference>
<dbReference type="InterPro" id="IPR001387">
    <property type="entry name" value="Cro/C1-type_HTH"/>
</dbReference>
<dbReference type="Gene3D" id="1.10.260.40">
    <property type="entry name" value="lambda repressor-like DNA-binding domains"/>
    <property type="match status" value="1"/>
</dbReference>
<dbReference type="InterPro" id="IPR046335">
    <property type="entry name" value="LacI/GalR-like_sensor"/>
</dbReference>
<dbReference type="PANTHER" id="PTHR30146:SF109">
    <property type="entry name" value="HTH-TYPE TRANSCRIPTIONAL REGULATOR GALS"/>
    <property type="match status" value="1"/>
</dbReference>
<dbReference type="InterPro" id="IPR028082">
    <property type="entry name" value="Peripla_BP_I"/>
</dbReference>
<proteinExistence type="predicted"/>
<dbReference type="PROSITE" id="PS50943">
    <property type="entry name" value="HTH_CROC1"/>
    <property type="match status" value="1"/>
</dbReference>
<comment type="caution">
    <text evidence="6">The sequence shown here is derived from an EMBL/GenBank/DDBJ whole genome shotgun (WGS) entry which is preliminary data.</text>
</comment>
<organism evidence="6 7">
    <name type="scientific">Laceyella tengchongensis</name>
    <dbReference type="NCBI Taxonomy" id="574699"/>
    <lineage>
        <taxon>Bacteria</taxon>
        <taxon>Bacillati</taxon>
        <taxon>Bacillota</taxon>
        <taxon>Bacilli</taxon>
        <taxon>Bacillales</taxon>
        <taxon>Thermoactinomycetaceae</taxon>
        <taxon>Laceyella</taxon>
    </lineage>
</organism>
<evidence type="ECO:0000313" key="7">
    <source>
        <dbReference type="Proteomes" id="UP001157946"/>
    </source>
</evidence>
<dbReference type="GO" id="GO:0000976">
    <property type="term" value="F:transcription cis-regulatory region binding"/>
    <property type="evidence" value="ECO:0007669"/>
    <property type="project" value="TreeGrafter"/>
</dbReference>
<keyword evidence="3" id="KW-0804">Transcription</keyword>
<evidence type="ECO:0000256" key="2">
    <source>
        <dbReference type="ARBA" id="ARBA00023125"/>
    </source>
</evidence>
<dbReference type="CDD" id="cd06294">
    <property type="entry name" value="PBP1_MalR-like"/>
    <property type="match status" value="1"/>
</dbReference>
<evidence type="ECO:0000259" key="4">
    <source>
        <dbReference type="PROSITE" id="PS50932"/>
    </source>
</evidence>
<dbReference type="GO" id="GO:0003700">
    <property type="term" value="F:DNA-binding transcription factor activity"/>
    <property type="evidence" value="ECO:0007669"/>
    <property type="project" value="TreeGrafter"/>
</dbReference>